<dbReference type="PANTHER" id="PTHR47791">
    <property type="entry name" value="MEIOTICALLY UP-REGULATED GENE 191 PROTEIN"/>
    <property type="match status" value="1"/>
</dbReference>
<evidence type="ECO:0000313" key="4">
    <source>
        <dbReference type="Proteomes" id="UP001205603"/>
    </source>
</evidence>
<reference evidence="3 4" key="1">
    <citation type="submission" date="2022-07" db="EMBL/GenBank/DDBJ databases">
        <title>Fecal culturing of patients with breast cancer.</title>
        <authorList>
            <person name="Teng N.M.Y."/>
            <person name="Kiu R."/>
            <person name="Evans R."/>
            <person name="Baker D.J."/>
            <person name="Zenner C."/>
            <person name="Robinson S.D."/>
            <person name="Hall L.J."/>
        </authorList>
    </citation>
    <scope>NUCLEOTIDE SEQUENCE [LARGE SCALE GENOMIC DNA]</scope>
    <source>
        <strain evidence="3 4">LH1063</strain>
    </source>
</reference>
<keyword evidence="4" id="KW-1185">Reference proteome</keyword>
<dbReference type="InterPro" id="IPR005198">
    <property type="entry name" value="Glyco_hydro_76"/>
</dbReference>
<keyword evidence="1" id="KW-0732">Signal</keyword>
<gene>
    <name evidence="3" type="ORF">NMU02_03765</name>
</gene>
<dbReference type="InterPro" id="IPR013783">
    <property type="entry name" value="Ig-like_fold"/>
</dbReference>
<sequence>MKKYFILPLSLFILFLSCSCTEDNNAPVTDNISDKIQPVSSLSAVPTEKENQLCISWKNPNDNDLLKVEISYSTNVKNTTKASPNPILVNAEKGSESLIYIDLPYYSTYTVSAIAINKAGLKSAAVTTTATPLKPEDPDHPTPVFLQRADILMSSLIKRYLLGPRDVWKGKWPNPTGYWDGDAVVWGQGGGFSGYVALREASLGIEEYESKYTGTFDDRMLKSINQFLIRDTRNNVLGYSVYPASGNDRFFDDNVWIGLDMADLYMQTKKTGYLNYAKIVWKLLQTGRDNTLGGDGIYWQELPQKSNTKNTCSTAPAAVLATKLYLATGEGEYLEDAKKLYAWVKKMLQDPADYLYWDNIGPGENDQYSISKAKYTYNSGQPMQAACLLYKITRDPQYLTDAQNIARSFYSRWFTPFTSYATSESFRIPNPGEHMWFMAIAFRGFVELYKIDGDRTYIDNFEKTMTHAWLSDCRNSNTNLLNYNDLRGGITMTEWEIIHEGACVEILARLASLERDGL</sequence>
<proteinExistence type="predicted"/>
<feature type="signal peptide" evidence="1">
    <location>
        <begin position="1"/>
        <end position="22"/>
    </location>
</feature>
<evidence type="ECO:0000256" key="1">
    <source>
        <dbReference type="SAM" id="SignalP"/>
    </source>
</evidence>
<evidence type="ECO:0000313" key="3">
    <source>
        <dbReference type="EMBL" id="MCP9611206.1"/>
    </source>
</evidence>
<accession>A0ABT1MFT4</accession>
<dbReference type="PANTHER" id="PTHR47791:SF4">
    <property type="entry name" value="(PUTATIVE SECRETED PROTEIN)-RELATED"/>
    <property type="match status" value="1"/>
</dbReference>
<comment type="caution">
    <text evidence="3">The sequence shown here is derived from an EMBL/GenBank/DDBJ whole genome shotgun (WGS) entry which is preliminary data.</text>
</comment>
<dbReference type="InterPro" id="IPR053169">
    <property type="entry name" value="MUG_Protein"/>
</dbReference>
<organism evidence="3 4">
    <name type="scientific">Coprobacter tertius</name>
    <dbReference type="NCBI Taxonomy" id="2944915"/>
    <lineage>
        <taxon>Bacteria</taxon>
        <taxon>Pseudomonadati</taxon>
        <taxon>Bacteroidota</taxon>
        <taxon>Bacteroidia</taxon>
        <taxon>Bacteroidales</taxon>
        <taxon>Barnesiellaceae</taxon>
        <taxon>Coprobacter</taxon>
    </lineage>
</organism>
<dbReference type="SUPFAM" id="SSF49265">
    <property type="entry name" value="Fibronectin type III"/>
    <property type="match status" value="1"/>
</dbReference>
<dbReference type="Proteomes" id="UP001205603">
    <property type="component" value="Unassembled WGS sequence"/>
</dbReference>
<dbReference type="PROSITE" id="PS50853">
    <property type="entry name" value="FN3"/>
    <property type="match status" value="1"/>
</dbReference>
<feature type="chain" id="PRO_5046663033" evidence="1">
    <location>
        <begin position="23"/>
        <end position="518"/>
    </location>
</feature>
<dbReference type="Gene3D" id="2.60.40.10">
    <property type="entry name" value="Immunoglobulins"/>
    <property type="match status" value="1"/>
</dbReference>
<dbReference type="InterPro" id="IPR003961">
    <property type="entry name" value="FN3_dom"/>
</dbReference>
<dbReference type="InterPro" id="IPR008928">
    <property type="entry name" value="6-hairpin_glycosidase_sf"/>
</dbReference>
<dbReference type="EMBL" id="JANDHW010000003">
    <property type="protein sequence ID" value="MCP9611206.1"/>
    <property type="molecule type" value="Genomic_DNA"/>
</dbReference>
<dbReference type="Gene3D" id="1.50.10.20">
    <property type="match status" value="1"/>
</dbReference>
<feature type="domain" description="Fibronectin type-III" evidence="2">
    <location>
        <begin position="38"/>
        <end position="136"/>
    </location>
</feature>
<name>A0ABT1MFT4_9BACT</name>
<dbReference type="RefSeq" id="WP_255025917.1">
    <property type="nucleotide sequence ID" value="NZ_JANDHW010000003.1"/>
</dbReference>
<evidence type="ECO:0000259" key="2">
    <source>
        <dbReference type="PROSITE" id="PS50853"/>
    </source>
</evidence>
<dbReference type="Pfam" id="PF03663">
    <property type="entry name" value="Glyco_hydro_76"/>
    <property type="match status" value="1"/>
</dbReference>
<dbReference type="SUPFAM" id="SSF48208">
    <property type="entry name" value="Six-hairpin glycosidases"/>
    <property type="match status" value="1"/>
</dbReference>
<dbReference type="PROSITE" id="PS51257">
    <property type="entry name" value="PROKAR_LIPOPROTEIN"/>
    <property type="match status" value="1"/>
</dbReference>
<protein>
    <submittedName>
        <fullName evidence="3">Alpha-1,6-mannanase</fullName>
    </submittedName>
</protein>
<dbReference type="InterPro" id="IPR036116">
    <property type="entry name" value="FN3_sf"/>
</dbReference>